<sequence length="45" mass="5175">MNMETRHGTERLKKYLIEVLSSLGRKKKVDSGDKELENDLKGIDV</sequence>
<proteinExistence type="predicted"/>
<dbReference type="EMBL" id="VSRR010052772">
    <property type="protein sequence ID" value="MPC80023.1"/>
    <property type="molecule type" value="Genomic_DNA"/>
</dbReference>
<organism evidence="1 2">
    <name type="scientific">Portunus trituberculatus</name>
    <name type="common">Swimming crab</name>
    <name type="synonym">Neptunus trituberculatus</name>
    <dbReference type="NCBI Taxonomy" id="210409"/>
    <lineage>
        <taxon>Eukaryota</taxon>
        <taxon>Metazoa</taxon>
        <taxon>Ecdysozoa</taxon>
        <taxon>Arthropoda</taxon>
        <taxon>Crustacea</taxon>
        <taxon>Multicrustacea</taxon>
        <taxon>Malacostraca</taxon>
        <taxon>Eumalacostraca</taxon>
        <taxon>Eucarida</taxon>
        <taxon>Decapoda</taxon>
        <taxon>Pleocyemata</taxon>
        <taxon>Brachyura</taxon>
        <taxon>Eubrachyura</taxon>
        <taxon>Portunoidea</taxon>
        <taxon>Portunidae</taxon>
        <taxon>Portuninae</taxon>
        <taxon>Portunus</taxon>
    </lineage>
</organism>
<accession>A0A5B7ICM2</accession>
<name>A0A5B7ICM2_PORTR</name>
<dbReference type="AlphaFoldDB" id="A0A5B7ICM2"/>
<reference evidence="1 2" key="1">
    <citation type="submission" date="2019-05" db="EMBL/GenBank/DDBJ databases">
        <title>Another draft genome of Portunus trituberculatus and its Hox gene families provides insights of decapod evolution.</title>
        <authorList>
            <person name="Jeong J.-H."/>
            <person name="Song I."/>
            <person name="Kim S."/>
            <person name="Choi T."/>
            <person name="Kim D."/>
            <person name="Ryu S."/>
            <person name="Kim W."/>
        </authorList>
    </citation>
    <scope>NUCLEOTIDE SEQUENCE [LARGE SCALE GENOMIC DNA]</scope>
    <source>
        <tissue evidence="1">Muscle</tissue>
    </source>
</reference>
<evidence type="ECO:0000313" key="1">
    <source>
        <dbReference type="EMBL" id="MPC80023.1"/>
    </source>
</evidence>
<protein>
    <submittedName>
        <fullName evidence="1">Uncharacterized protein</fullName>
    </submittedName>
</protein>
<keyword evidence="2" id="KW-1185">Reference proteome</keyword>
<evidence type="ECO:0000313" key="2">
    <source>
        <dbReference type="Proteomes" id="UP000324222"/>
    </source>
</evidence>
<dbReference type="Proteomes" id="UP000324222">
    <property type="component" value="Unassembled WGS sequence"/>
</dbReference>
<comment type="caution">
    <text evidence="1">The sequence shown here is derived from an EMBL/GenBank/DDBJ whole genome shotgun (WGS) entry which is preliminary data.</text>
</comment>
<gene>
    <name evidence="1" type="ORF">E2C01_074586</name>
</gene>